<dbReference type="Proteomes" id="UP000000346">
    <property type="component" value="Chromosome"/>
</dbReference>
<evidence type="ECO:0000313" key="2">
    <source>
        <dbReference type="EMBL" id="ADL18818.1"/>
    </source>
</evidence>
<sequence>MKVCGLLSGGKDSNYAFYMALREGAEVSCIVSAAPAREDSWMFHRPLVEFVKLQAEAMGFGDRYHTIGVSGVKESEVSELREGLRKLKAMYGFDTITVGGIASRYQYERFRAIAEDLGVKVYDPQWGMDPEEYMKELVRKGVVFVISQITTEGLDMRMLGVPVQELSQVEEILRLSRRYGFHPAFEGGEAETFVVMAPHFKKGICLRASREKIAEYQYVLSVSSAQLCDDVAISVDSEVYHVFRRRDELASTAFRSSSS</sequence>
<dbReference type="InterPro" id="IPR002761">
    <property type="entry name" value="Diphthami_syn_dom"/>
</dbReference>
<dbReference type="InterPro" id="IPR014729">
    <property type="entry name" value="Rossmann-like_a/b/a_fold"/>
</dbReference>
<dbReference type="CDD" id="cd01994">
    <property type="entry name" value="AANH_PF0828-like"/>
    <property type="match status" value="1"/>
</dbReference>
<dbReference type="Gene3D" id="3.40.50.620">
    <property type="entry name" value="HUPs"/>
    <property type="match status" value="1"/>
</dbReference>
<dbReference type="GeneID" id="9498639"/>
<dbReference type="PANTHER" id="PTHR12196:SF2">
    <property type="entry name" value="DIPHTHINE--AMMONIA LIGASE"/>
    <property type="match status" value="1"/>
</dbReference>
<dbReference type="PIRSF" id="PIRSF039123">
    <property type="entry name" value="Diphthamide_synthase"/>
    <property type="match status" value="1"/>
</dbReference>
<dbReference type="STRING" id="666510.ASAC_0411"/>
<dbReference type="PANTHER" id="PTHR12196">
    <property type="entry name" value="DOMAIN OF UNKNOWN FUNCTION 71 DUF71 -CONTAINING PROTEIN"/>
    <property type="match status" value="1"/>
</dbReference>
<evidence type="ECO:0000259" key="1">
    <source>
        <dbReference type="Pfam" id="PF01902"/>
    </source>
</evidence>
<proteinExistence type="predicted"/>
<dbReference type="AlphaFoldDB" id="D9Q0I0"/>
<gene>
    <name evidence="2" type="ordered locus">ASAC_0411</name>
</gene>
<dbReference type="InterPro" id="IPR030662">
    <property type="entry name" value="DPH6/MJ0570"/>
</dbReference>
<protein>
    <recommendedName>
        <fullName evidence="1">Diphthamide synthase domain-containing protein</fullName>
    </recommendedName>
</protein>
<dbReference type="RefSeq" id="WP_013266330.1">
    <property type="nucleotide sequence ID" value="NC_014374.1"/>
</dbReference>
<evidence type="ECO:0000313" key="3">
    <source>
        <dbReference type="Proteomes" id="UP000000346"/>
    </source>
</evidence>
<dbReference type="GO" id="GO:0017183">
    <property type="term" value="P:protein histidyl modification to diphthamide"/>
    <property type="evidence" value="ECO:0007669"/>
    <property type="project" value="TreeGrafter"/>
</dbReference>
<dbReference type="NCBIfam" id="TIGR03679">
    <property type="entry name" value="arCOG00187"/>
    <property type="match status" value="1"/>
</dbReference>
<keyword evidence="3" id="KW-1185">Reference proteome</keyword>
<dbReference type="Pfam" id="PF01902">
    <property type="entry name" value="Diphthami_syn_2"/>
    <property type="match status" value="1"/>
</dbReference>
<dbReference type="FunCoup" id="D9Q0I0">
    <property type="interactions" value="61"/>
</dbReference>
<dbReference type="KEGG" id="asc:ASAC_0411"/>
<organism evidence="2 3">
    <name type="scientific">Acidilobus saccharovorans (strain DSM 16705 / JCM 18335 / VKM B-2471 / 345-15)</name>
    <dbReference type="NCBI Taxonomy" id="666510"/>
    <lineage>
        <taxon>Archaea</taxon>
        <taxon>Thermoproteota</taxon>
        <taxon>Thermoprotei</taxon>
        <taxon>Acidilobales</taxon>
        <taxon>Acidilobaceae</taxon>
        <taxon>Acidilobus</taxon>
    </lineage>
</organism>
<dbReference type="EMBL" id="CP001742">
    <property type="protein sequence ID" value="ADL18818.1"/>
    <property type="molecule type" value="Genomic_DNA"/>
</dbReference>
<feature type="domain" description="Diphthamide synthase" evidence="1">
    <location>
        <begin position="1"/>
        <end position="224"/>
    </location>
</feature>
<dbReference type="InterPro" id="IPR022427">
    <property type="entry name" value="MJ0570_ATP-bd"/>
</dbReference>
<dbReference type="eggNOG" id="arCOG00035">
    <property type="taxonomic scope" value="Archaea"/>
</dbReference>
<dbReference type="GO" id="GO:0017178">
    <property type="term" value="F:diphthine-ammonia ligase activity"/>
    <property type="evidence" value="ECO:0007669"/>
    <property type="project" value="TreeGrafter"/>
</dbReference>
<dbReference type="NCBIfam" id="TIGR00290">
    <property type="entry name" value="MJ0570_dom"/>
    <property type="match status" value="1"/>
</dbReference>
<accession>D9Q0I0</accession>
<dbReference type="HOGENOM" id="CLU_010289_0_2_2"/>
<dbReference type="SUPFAM" id="SSF52402">
    <property type="entry name" value="Adenine nucleotide alpha hydrolases-like"/>
    <property type="match status" value="1"/>
</dbReference>
<dbReference type="InParanoid" id="D9Q0I0"/>
<reference evidence="2 3" key="1">
    <citation type="journal article" date="2010" name="Appl. Environ. Microbiol.">
        <title>The genome sequence of the crenarchaeon Acidilobus saccharovorans supports a new order, Acidilobales, and suggests an important ecological role in terrestrial acidic hot springs.</title>
        <authorList>
            <person name="Mardanov A.V."/>
            <person name="Svetlitchnyi V.A."/>
            <person name="Beletsky A.V."/>
            <person name="Prokofeva M.I."/>
            <person name="Bonch-Osmolovskaya E.A."/>
            <person name="Ravin N.V."/>
            <person name="Skryabin K.G."/>
        </authorList>
    </citation>
    <scope>NUCLEOTIDE SEQUENCE [LARGE SCALE GENOMIC DNA]</scope>
    <source>
        <strain evidence="3">DSM 16705 / JCM 18335 / VKM B-2471 / 345-15</strain>
    </source>
</reference>
<dbReference type="Gene3D" id="3.90.1490.10">
    <property type="entry name" value="putative n-type atp pyrophosphatase, domain 2"/>
    <property type="match status" value="1"/>
</dbReference>
<name>D9Q0I0_ACIS3</name>